<keyword evidence="1" id="KW-1133">Transmembrane helix</keyword>
<dbReference type="PIRSF" id="PIRSF021441">
    <property type="entry name" value="DUF1453"/>
    <property type="match status" value="1"/>
</dbReference>
<comment type="caution">
    <text evidence="2">The sequence shown here is derived from an EMBL/GenBank/DDBJ whole genome shotgun (WGS) entry which is preliminary data.</text>
</comment>
<evidence type="ECO:0000313" key="2">
    <source>
        <dbReference type="EMBL" id="TFE84171.1"/>
    </source>
</evidence>
<dbReference type="EMBL" id="MYFO01000038">
    <property type="protein sequence ID" value="TFE84171.1"/>
    <property type="molecule type" value="Genomic_DNA"/>
</dbReference>
<organism evidence="2 3">
    <name type="scientific">Paenibacillus athensensis</name>
    <dbReference type="NCBI Taxonomy" id="1967502"/>
    <lineage>
        <taxon>Bacteria</taxon>
        <taxon>Bacillati</taxon>
        <taxon>Bacillota</taxon>
        <taxon>Bacilli</taxon>
        <taxon>Bacillales</taxon>
        <taxon>Paenibacillaceae</taxon>
        <taxon>Paenibacillus</taxon>
    </lineage>
</organism>
<accession>A0A4Y8PTI9</accession>
<dbReference type="Pfam" id="PF07301">
    <property type="entry name" value="DUF1453"/>
    <property type="match status" value="1"/>
</dbReference>
<feature type="transmembrane region" description="Helical" evidence="1">
    <location>
        <begin position="6"/>
        <end position="25"/>
    </location>
</feature>
<proteinExistence type="predicted"/>
<gene>
    <name evidence="2" type="ORF">B5M42_21165</name>
</gene>
<reference evidence="2 3" key="1">
    <citation type="submission" date="2017-03" db="EMBL/GenBank/DDBJ databases">
        <title>Isolation of Levoglucosan Utilizing Bacteria.</title>
        <authorList>
            <person name="Arya A.S."/>
        </authorList>
    </citation>
    <scope>NUCLEOTIDE SEQUENCE [LARGE SCALE GENOMIC DNA]</scope>
    <source>
        <strain evidence="2 3">MEC069</strain>
    </source>
</reference>
<feature type="transmembrane region" description="Helical" evidence="1">
    <location>
        <begin position="99"/>
        <end position="117"/>
    </location>
</feature>
<name>A0A4Y8PTI9_9BACL</name>
<dbReference type="Proteomes" id="UP000298246">
    <property type="component" value="Unassembled WGS sequence"/>
</dbReference>
<protein>
    <recommendedName>
        <fullName evidence="4">Membrane protein CcdC involved in cytochrome C biogenesis</fullName>
    </recommendedName>
</protein>
<keyword evidence="1" id="KW-0812">Transmembrane</keyword>
<evidence type="ECO:0000313" key="3">
    <source>
        <dbReference type="Proteomes" id="UP000298246"/>
    </source>
</evidence>
<dbReference type="AlphaFoldDB" id="A0A4Y8PTI9"/>
<sequence length="161" mass="18121">MNSHLQAVSLIGSLGMALMVMLLRFRAAARPVNAMKIWMPPLGMSTGFFMFAAPSTRIPWLWALCAFAIGVVFFAYPLIRTSRLTARGGAVYMERSKAFMGILLLLLAVRLLLHEYVEAYVSIFQTGALFFILAFGMIVPWRVAMYVRYRRLLEQSGADET</sequence>
<dbReference type="PANTHER" id="PTHR39164">
    <property type="entry name" value="PROTEIN CCDC"/>
    <property type="match status" value="1"/>
</dbReference>
<feature type="transmembrane region" description="Helical" evidence="1">
    <location>
        <begin position="60"/>
        <end position="79"/>
    </location>
</feature>
<evidence type="ECO:0008006" key="4">
    <source>
        <dbReference type="Google" id="ProtNLM"/>
    </source>
</evidence>
<evidence type="ECO:0000256" key="1">
    <source>
        <dbReference type="SAM" id="Phobius"/>
    </source>
</evidence>
<keyword evidence="3" id="KW-1185">Reference proteome</keyword>
<dbReference type="PANTHER" id="PTHR39164:SF1">
    <property type="entry name" value="PROTEIN CCDC"/>
    <property type="match status" value="1"/>
</dbReference>
<feature type="transmembrane region" description="Helical" evidence="1">
    <location>
        <begin position="123"/>
        <end position="143"/>
    </location>
</feature>
<dbReference type="InterPro" id="IPR058247">
    <property type="entry name" value="DUF1453"/>
</dbReference>
<dbReference type="InterPro" id="IPR031306">
    <property type="entry name" value="CcdC"/>
</dbReference>
<dbReference type="OrthoDB" id="120091at2"/>
<keyword evidence="1" id="KW-0472">Membrane</keyword>